<name>B9S2T4_RICCO</name>
<dbReference type="EMBL" id="EQ973853">
    <property type="protein sequence ID" value="EEF42089.1"/>
    <property type="molecule type" value="Genomic_DNA"/>
</dbReference>
<feature type="domain" description="C3H1-type" evidence="8">
    <location>
        <begin position="1795"/>
        <end position="1824"/>
    </location>
</feature>
<evidence type="ECO:0000313" key="10">
    <source>
        <dbReference type="Proteomes" id="UP000008311"/>
    </source>
</evidence>
<keyword evidence="10" id="KW-1185">Reference proteome</keyword>
<keyword evidence="4 6" id="KW-0862">Zinc</keyword>
<feature type="compositionally biased region" description="Low complexity" evidence="7">
    <location>
        <begin position="42"/>
        <end position="52"/>
    </location>
</feature>
<dbReference type="STRING" id="3988.B9S2T4"/>
<feature type="compositionally biased region" description="Polar residues" evidence="7">
    <location>
        <begin position="1377"/>
        <end position="1387"/>
    </location>
</feature>
<dbReference type="GO" id="GO:0003677">
    <property type="term" value="F:DNA binding"/>
    <property type="evidence" value="ECO:0007669"/>
    <property type="project" value="UniProtKB-KW"/>
</dbReference>
<feature type="compositionally biased region" description="Low complexity" evidence="7">
    <location>
        <begin position="408"/>
        <end position="420"/>
    </location>
</feature>
<evidence type="ECO:0000256" key="7">
    <source>
        <dbReference type="SAM" id="MobiDB-lite"/>
    </source>
</evidence>
<feature type="region of interest" description="Disordered" evidence="7">
    <location>
        <begin position="346"/>
        <end position="437"/>
    </location>
</feature>
<dbReference type="Gene3D" id="4.10.1000.10">
    <property type="entry name" value="Zinc finger, CCCH-type"/>
    <property type="match status" value="2"/>
</dbReference>
<evidence type="ECO:0000256" key="5">
    <source>
        <dbReference type="ARBA" id="ARBA00023125"/>
    </source>
</evidence>
<evidence type="ECO:0000256" key="3">
    <source>
        <dbReference type="ARBA" id="ARBA00022771"/>
    </source>
</evidence>
<feature type="region of interest" description="Disordered" evidence="7">
    <location>
        <begin position="1347"/>
        <end position="1387"/>
    </location>
</feature>
<evidence type="ECO:0000259" key="8">
    <source>
        <dbReference type="PROSITE" id="PS50103"/>
    </source>
</evidence>
<feature type="compositionally biased region" description="Pro residues" evidence="7">
    <location>
        <begin position="53"/>
        <end position="69"/>
    </location>
</feature>
<feature type="region of interest" description="Disordered" evidence="7">
    <location>
        <begin position="213"/>
        <end position="261"/>
    </location>
</feature>
<keyword evidence="5" id="KW-0238">DNA-binding</keyword>
<dbReference type="FunCoup" id="B9S2T4">
    <property type="interactions" value="595"/>
</dbReference>
<feature type="compositionally biased region" description="Basic and acidic residues" evidence="7">
    <location>
        <begin position="128"/>
        <end position="138"/>
    </location>
</feature>
<proteinExistence type="predicted"/>
<evidence type="ECO:0000256" key="2">
    <source>
        <dbReference type="ARBA" id="ARBA00022737"/>
    </source>
</evidence>
<keyword evidence="3 6" id="KW-0863">Zinc-finger</keyword>
<feature type="domain" description="C3H1-type" evidence="8">
    <location>
        <begin position="1850"/>
        <end position="1876"/>
    </location>
</feature>
<feature type="region of interest" description="Disordered" evidence="7">
    <location>
        <begin position="32"/>
        <end position="151"/>
    </location>
</feature>
<dbReference type="FunFam" id="4.10.1000.10:FF:000022">
    <property type="entry name" value="Zinc finger CCCH domain-containing protein 7"/>
    <property type="match status" value="1"/>
</dbReference>
<feature type="compositionally biased region" description="Low complexity" evidence="7">
    <location>
        <begin position="70"/>
        <end position="86"/>
    </location>
</feature>
<gene>
    <name evidence="9" type="ORF">RCOM_0561570</name>
</gene>
<dbReference type="GO" id="GO:0008270">
    <property type="term" value="F:zinc ion binding"/>
    <property type="evidence" value="ECO:0007669"/>
    <property type="project" value="UniProtKB-KW"/>
</dbReference>
<dbReference type="PANTHER" id="PTHR46156">
    <property type="entry name" value="CCCH ZINGC FINGER"/>
    <property type="match status" value="1"/>
</dbReference>
<reference evidence="10" key="1">
    <citation type="journal article" date="2010" name="Nat. Biotechnol.">
        <title>Draft genome sequence of the oilseed species Ricinus communis.</title>
        <authorList>
            <person name="Chan A.P."/>
            <person name="Crabtree J."/>
            <person name="Zhao Q."/>
            <person name="Lorenzi H."/>
            <person name="Orvis J."/>
            <person name="Puiu D."/>
            <person name="Melake-Berhan A."/>
            <person name="Jones K.M."/>
            <person name="Redman J."/>
            <person name="Chen G."/>
            <person name="Cahoon E.B."/>
            <person name="Gedil M."/>
            <person name="Stanke M."/>
            <person name="Haas B.J."/>
            <person name="Wortman J.R."/>
            <person name="Fraser-Liggett C.M."/>
            <person name="Ravel J."/>
            <person name="Rabinowicz P.D."/>
        </authorList>
    </citation>
    <scope>NUCLEOTIDE SEQUENCE [LARGE SCALE GENOMIC DNA]</scope>
    <source>
        <strain evidence="10">cv. Hale</strain>
    </source>
</reference>
<dbReference type="PANTHER" id="PTHR46156:SF1">
    <property type="entry name" value="ZINC FINGER CCCH DOMAIN-CONTAINING PROTEIN 3"/>
    <property type="match status" value="1"/>
</dbReference>
<accession>B9S2T4</accession>
<dbReference type="eggNOG" id="KOG1492">
    <property type="taxonomic scope" value="Eukaryota"/>
</dbReference>
<dbReference type="FunFam" id="4.10.1000.10:FF:000008">
    <property type="entry name" value="zinc finger CCCH domain-containing protein 3"/>
    <property type="match status" value="1"/>
</dbReference>
<dbReference type="PROSITE" id="PS50103">
    <property type="entry name" value="ZF_C3H1"/>
    <property type="match status" value="3"/>
</dbReference>
<dbReference type="GO" id="GO:0005634">
    <property type="term" value="C:nucleus"/>
    <property type="evidence" value="ECO:0000318"/>
    <property type="project" value="GO_Central"/>
</dbReference>
<feature type="domain" description="C3H1-type" evidence="8">
    <location>
        <begin position="1899"/>
        <end position="1927"/>
    </location>
</feature>
<feature type="compositionally biased region" description="Basic and acidic residues" evidence="7">
    <location>
        <begin position="395"/>
        <end position="407"/>
    </location>
</feature>
<feature type="zinc finger region" description="C3H1-type" evidence="6">
    <location>
        <begin position="1899"/>
        <end position="1927"/>
    </location>
</feature>
<keyword evidence="1 6" id="KW-0479">Metal-binding</keyword>
<evidence type="ECO:0000256" key="6">
    <source>
        <dbReference type="PROSITE-ProRule" id="PRU00723"/>
    </source>
</evidence>
<sequence length="2030" mass="222894">MENRSGSYFHQTRYGQSNHHHHVIPNSYVHHHNHTHHQSNFQPAPQQFRPPQSQLPPPHLPPHPLPLPPYQQQQQHPFNNPRFPFNSTRSHPDALNFPQSPPPSRLPSDFIGGDFQSRALQPGSYHQHPLDPDSYRRQLDHHHHHHQPMSPINPRIIEEHKQQQRGDLSFGSNSRDFRIAASNNQINHTEEGIENQRWVRRGREIIRGVHDSVISDSDGNRKREHYRSSREFNVESGQGSSREGSHEFSRTTPRKQLPKKSALLRIQKPTIQKFRIRDDDRGHHYSAYFDHTNYSSSFRGIKDKDQNLSHLDRETGDQVREGSTMELDVSFKSNSLVAKAIVTPSADVSNSNLPPRNGKLRNKDKNSSSSSPSKANGATIKLDNVVSVAKNTSSSDKDLKQSKEEVKVSVSSGTKVSIGKNKGESPTKGTVSNKGGANVVSGKASSLKVLKKKLVKRPVKKAINPNLYSSSSKLTKKSDGPIIKDSFVHAQPAYFQPDKEAAITSVNVVDSQPCTNETNVMPEKCRVEGCAEAMVSENGASAGFGRLCLPNIKRKRSHSTSPLGSSSLEETKINENMVNDDSTNYSHAILNTDKDYTKLLNETTGSDIGAVEDAAKQLCQSGDSLLLENNAANGSPKYLLSAEGNADCGCSNSVKTKIHEGPAGSSDMILGYESDNGLINLTERTTVFDNGITDGGCKQPCTNEVSPSIEDDIVDQFVNGSSQIWQGTSGEMTNGIVARSASPSIEGVGTTFDSNNGNHVSREISLSSNGASISKQPSPDRVGISFENVPVRGSLSRMVSMGGREEDDTLNIDKSDIKVKSSELDFSKSEVNDVYAEPVNMVTSAWVDTTLRLSFKDPTPTEFIVSGDEHRDVDQRPHTDGANVLTQRSSMDVSEANISVSSTTSVCPNAGLIQNQKKRKITGSQLEMYCPMTSDVVEGPIITGISVSTAELPCNSGCSSDLPSVQKETTASLNCSRVRYDSTAAPFRDVFEKDGLRCISSCSTAEELSVPKVKSVCPTGFEGEKIAGTTPVMAGISHQNNSIHAESGEGEKMDVDAVEEQLIVDSGTSQCQCPSEVQSLNSDERMPVVNVEDENCLDAKNGLPSASNNLFSLRDCNGTSTTDTSGEAMVLVPDTLPNMDYQETLPDAPSILQSSLSIKQAGGNDEILLGMSATQGGSGISAVTSGSLITEDHAVENANSFGGKATLPSQDTKSSTQTLNAMSKEISGRKSHHNIAAYPGRSSFVFLASTSTAPSNHISKPRTWHRTDSSFAPALPGNKVFSSTVPTKCQLPKKVTKFHNTSYIRKGNSLVRKPTLVAAQPLGSHGLSSSAYWLNSSGKYEVKKNTDTRTGVADPPNFVKSGVGASFERPRTPPLPSSTKISNHPTNSMGDCLSSPLVERLHICAAEAASDPVTSTESNDVLKSSEDTVKVSEKHMFQTGQINNLDCETEQNDGNAVSSNAKSIKYVKRKSNQLIATSNPCSLSMKNSHSTAALPSDGYYKRRKNQLIRTSVENHEKPTASMPDESVNTEGQALHNITSGRSLTKRRSRKVVAKTRKPSKFSSVWTLHSAQSLKDDSHSLHSQKVLPQLLPWKRATSWRSFIPSSAAISINGSSSLISRKLLLLRKRDTVYTRSKHGYSLRKSKVLSVGGSSLKWSKSIERQSKKANEEATLAVAEAERKKRERFGASHVDTGTKNRNSSSRERIFRIGSVRYKMDSSRRTLQRISDDESSHLAALQTEKDAKRYYVPRRLVIGKDEYVRIGNGNQLVRDPKKRTRILASEKVRWSLHTARSRLARKRKYCQFFTRFGKCNKDDGKCPYIHDSSKIAVCTKFLNGLCFNPVCKLTHKVIPERMPDCSYFLQGLCSNENCPYRHVHVNPNASTCEGFLRGYCNDGNECQKKHSYVCPTYEATGSCPEGSKCKLHHPKIRIKGRKSKQLREKKNSRGRYFGSMHVNISEPGTAVSEKHSVQENDNFCFEGSISDYISLDVSDEAEENSNPADKQTSLCDSDALDLELVDLDELIKPIRIMNT</sequence>
<dbReference type="Proteomes" id="UP000008311">
    <property type="component" value="Unassembled WGS sequence"/>
</dbReference>
<organism evidence="9 10">
    <name type="scientific">Ricinus communis</name>
    <name type="common">Castor bean</name>
    <dbReference type="NCBI Taxonomy" id="3988"/>
    <lineage>
        <taxon>Eukaryota</taxon>
        <taxon>Viridiplantae</taxon>
        <taxon>Streptophyta</taxon>
        <taxon>Embryophyta</taxon>
        <taxon>Tracheophyta</taxon>
        <taxon>Spermatophyta</taxon>
        <taxon>Magnoliopsida</taxon>
        <taxon>eudicotyledons</taxon>
        <taxon>Gunneridae</taxon>
        <taxon>Pentapetalae</taxon>
        <taxon>rosids</taxon>
        <taxon>fabids</taxon>
        <taxon>Malpighiales</taxon>
        <taxon>Euphorbiaceae</taxon>
        <taxon>Acalyphoideae</taxon>
        <taxon>Acalypheae</taxon>
        <taxon>Ricinus</taxon>
    </lineage>
</organism>
<protein>
    <recommendedName>
        <fullName evidence="8">C3H1-type domain-containing protein</fullName>
    </recommendedName>
</protein>
<feature type="compositionally biased region" description="Basic and acidic residues" evidence="7">
    <location>
        <begin position="218"/>
        <end position="233"/>
    </location>
</feature>
<feature type="zinc finger region" description="C3H1-type" evidence="6">
    <location>
        <begin position="1795"/>
        <end position="1824"/>
    </location>
</feature>
<dbReference type="InterPro" id="IPR000571">
    <property type="entry name" value="Znf_CCCH"/>
</dbReference>
<keyword evidence="2" id="KW-0677">Repeat</keyword>
<evidence type="ECO:0000256" key="4">
    <source>
        <dbReference type="ARBA" id="ARBA00022833"/>
    </source>
</evidence>
<feature type="zinc finger region" description="C3H1-type" evidence="6">
    <location>
        <begin position="1850"/>
        <end position="1876"/>
    </location>
</feature>
<evidence type="ECO:0000313" key="9">
    <source>
        <dbReference type="EMBL" id="EEF42089.1"/>
    </source>
</evidence>
<dbReference type="InParanoid" id="B9S2T4"/>
<dbReference type="SMART" id="SM00356">
    <property type="entry name" value="ZnF_C3H1"/>
    <property type="match status" value="5"/>
</dbReference>
<evidence type="ECO:0000256" key="1">
    <source>
        <dbReference type="ARBA" id="ARBA00022723"/>
    </source>
</evidence>